<comment type="caution">
    <text evidence="11">The sequence shown here is derived from an EMBL/GenBank/DDBJ whole genome shotgun (WGS) entry which is preliminary data.</text>
</comment>
<dbReference type="Pfam" id="PF11051">
    <property type="entry name" value="Mannosyl_trans3"/>
    <property type="match status" value="1"/>
</dbReference>
<dbReference type="GO" id="GO:0016020">
    <property type="term" value="C:membrane"/>
    <property type="evidence" value="ECO:0007669"/>
    <property type="project" value="UniProtKB-SubCell"/>
</dbReference>
<keyword evidence="8 10" id="KW-0472">Membrane</keyword>
<evidence type="ECO:0000256" key="6">
    <source>
        <dbReference type="ARBA" id="ARBA00022968"/>
    </source>
</evidence>
<evidence type="ECO:0000256" key="3">
    <source>
        <dbReference type="ARBA" id="ARBA00022676"/>
    </source>
</evidence>
<dbReference type="Proteomes" id="UP000825890">
    <property type="component" value="Unassembled WGS sequence"/>
</dbReference>
<keyword evidence="3" id="KW-0328">Glycosyltransferase</keyword>
<keyword evidence="9" id="KW-0325">Glycoprotein</keyword>
<dbReference type="EMBL" id="BOLY01000009">
    <property type="protein sequence ID" value="GIZ49350.1"/>
    <property type="molecule type" value="Genomic_DNA"/>
</dbReference>
<dbReference type="AlphaFoldDB" id="A0A9P3FLY1"/>
<evidence type="ECO:0000256" key="10">
    <source>
        <dbReference type="SAM" id="Phobius"/>
    </source>
</evidence>
<dbReference type="GeneID" id="68297955"/>
<dbReference type="InterPro" id="IPR022751">
    <property type="entry name" value="Alpha_mannosyltransferase"/>
</dbReference>
<protein>
    <submittedName>
        <fullName evidence="11">Uncharacterized protein</fullName>
    </submittedName>
</protein>
<dbReference type="OrthoDB" id="430354at2759"/>
<sequence>MAWSGGTKARTARAAIRGYYGLIAAALVVFCLVHFGLLDHSQPFESRQQETIADHPPSHDITAEMEKFTDSLDFGLKGRMVSVMADIAEEHTGSTSETSSLLNAAVQKLFPFWHPEKIEYYPWKNVGGSRDSLSTGIVIPVGNNYVYNVAVAIVTLRKVHKSTLPIELAYLGENDLSPAWREYLFNLVDGVDIEAVDLTKHFDQDLVGLQGWSAKPFAILGSRHAQVILLDADATFFAKPDDAFETHPSLKEFGSLYFHDRSKWWGDGRRKPVGERNKWLSAQLEKAGHGPSAFLTRESFLWAGDFVTEGQDSCVVMFDKSRPRNYIMMLFTAWMNAKSGGKPEIYNYFHGDKETYWIAGELSQLPFHFHPWASARFGMAPDELSHSAIDPGTQIDCTEHMVHSTWDGKQPWIANGGILNNMKGRDHGFAHWTHWYLGETIPDALRRTKKVLKLSPDFDYSTKVDKQVRADLATQALAYQPEWNSCRMRHSERWAPLPQEFRDTLLEMVAWGSTIDQDYHKHWHQLELEKEARKAADAKKLQQRVEDKAKRE</sequence>
<keyword evidence="7 10" id="KW-1133">Transmembrane helix</keyword>
<evidence type="ECO:0000256" key="9">
    <source>
        <dbReference type="ARBA" id="ARBA00023180"/>
    </source>
</evidence>
<comment type="similarity">
    <text evidence="2">Belongs to the MNN1/MNT family.</text>
</comment>
<dbReference type="InterPro" id="IPR029044">
    <property type="entry name" value="Nucleotide-diphossugar_trans"/>
</dbReference>
<keyword evidence="6" id="KW-0735">Signal-anchor</keyword>
<keyword evidence="5 10" id="KW-0812">Transmembrane</keyword>
<evidence type="ECO:0000313" key="12">
    <source>
        <dbReference type="Proteomes" id="UP000825890"/>
    </source>
</evidence>
<evidence type="ECO:0000256" key="4">
    <source>
        <dbReference type="ARBA" id="ARBA00022679"/>
    </source>
</evidence>
<evidence type="ECO:0000313" key="11">
    <source>
        <dbReference type="EMBL" id="GIZ49350.1"/>
    </source>
</evidence>
<feature type="transmembrane region" description="Helical" evidence="10">
    <location>
        <begin position="18"/>
        <end position="38"/>
    </location>
</feature>
<dbReference type="PANTHER" id="PTHR31392">
    <property type="entry name" value="ALPHA-1,3-MANNOSYLTRANSFERASE MNN1-RELATED"/>
    <property type="match status" value="1"/>
</dbReference>
<gene>
    <name evidence="11" type="ORF">CKM354_001238000</name>
</gene>
<proteinExistence type="inferred from homology"/>
<accession>A0A9P3FLY1</accession>
<evidence type="ECO:0000256" key="7">
    <source>
        <dbReference type="ARBA" id="ARBA00022989"/>
    </source>
</evidence>
<dbReference type="GO" id="GO:0006493">
    <property type="term" value="P:protein O-linked glycosylation"/>
    <property type="evidence" value="ECO:0007669"/>
    <property type="project" value="TreeGrafter"/>
</dbReference>
<organism evidence="11 12">
    <name type="scientific">Cercospora kikuchii</name>
    <dbReference type="NCBI Taxonomy" id="84275"/>
    <lineage>
        <taxon>Eukaryota</taxon>
        <taxon>Fungi</taxon>
        <taxon>Dikarya</taxon>
        <taxon>Ascomycota</taxon>
        <taxon>Pezizomycotina</taxon>
        <taxon>Dothideomycetes</taxon>
        <taxon>Dothideomycetidae</taxon>
        <taxon>Mycosphaerellales</taxon>
        <taxon>Mycosphaerellaceae</taxon>
        <taxon>Cercospora</taxon>
    </lineage>
</organism>
<evidence type="ECO:0000256" key="1">
    <source>
        <dbReference type="ARBA" id="ARBA00004606"/>
    </source>
</evidence>
<dbReference type="GO" id="GO:0000033">
    <property type="term" value="F:alpha-1,3-mannosyltransferase activity"/>
    <property type="evidence" value="ECO:0007669"/>
    <property type="project" value="TreeGrafter"/>
</dbReference>
<evidence type="ECO:0000256" key="8">
    <source>
        <dbReference type="ARBA" id="ARBA00023136"/>
    </source>
</evidence>
<dbReference type="SUPFAM" id="SSF53448">
    <property type="entry name" value="Nucleotide-diphospho-sugar transferases"/>
    <property type="match status" value="1"/>
</dbReference>
<keyword evidence="12" id="KW-1185">Reference proteome</keyword>
<evidence type="ECO:0000256" key="5">
    <source>
        <dbReference type="ARBA" id="ARBA00022692"/>
    </source>
</evidence>
<evidence type="ECO:0000256" key="2">
    <source>
        <dbReference type="ARBA" id="ARBA00009105"/>
    </source>
</evidence>
<comment type="subcellular location">
    <subcellularLocation>
        <location evidence="1">Membrane</location>
        <topology evidence="1">Single-pass type II membrane protein</topology>
    </subcellularLocation>
</comment>
<dbReference type="GO" id="GO:0005794">
    <property type="term" value="C:Golgi apparatus"/>
    <property type="evidence" value="ECO:0007669"/>
    <property type="project" value="TreeGrafter"/>
</dbReference>
<name>A0A9P3FLY1_9PEZI</name>
<dbReference type="RefSeq" id="XP_044663837.1">
    <property type="nucleotide sequence ID" value="XM_044807902.1"/>
</dbReference>
<dbReference type="PANTHER" id="PTHR31392:SF1">
    <property type="entry name" value="ALPHA-1,3-MANNOSYLTRANSFERASE MNN1-RELATED"/>
    <property type="match status" value="1"/>
</dbReference>
<keyword evidence="4" id="KW-0808">Transferase</keyword>
<reference evidence="11 12" key="1">
    <citation type="submission" date="2021-01" db="EMBL/GenBank/DDBJ databases">
        <title>Cercospora kikuchii MAFF 305040 whole genome shotgun sequence.</title>
        <authorList>
            <person name="Kashiwa T."/>
            <person name="Suzuki T."/>
        </authorList>
    </citation>
    <scope>NUCLEOTIDE SEQUENCE [LARGE SCALE GENOMIC DNA]</scope>
    <source>
        <strain evidence="11 12">MAFF 305040</strain>
    </source>
</reference>